<name>A0A1H7IAK5_9NOCA</name>
<evidence type="ECO:0000313" key="1">
    <source>
        <dbReference type="EMBL" id="SEK59468.1"/>
    </source>
</evidence>
<protein>
    <recommendedName>
        <fullName evidence="3">Lipoprotein</fullName>
    </recommendedName>
</protein>
<evidence type="ECO:0000313" key="2">
    <source>
        <dbReference type="Proteomes" id="UP000198677"/>
    </source>
</evidence>
<proteinExistence type="predicted"/>
<keyword evidence="2" id="KW-1185">Reference proteome</keyword>
<dbReference type="EMBL" id="FOAW01000002">
    <property type="protein sequence ID" value="SEK59468.1"/>
    <property type="molecule type" value="Genomic_DNA"/>
</dbReference>
<evidence type="ECO:0008006" key="3">
    <source>
        <dbReference type="Google" id="ProtNLM"/>
    </source>
</evidence>
<organism evidence="1 2">
    <name type="scientific">Rhodococcus maanshanensis</name>
    <dbReference type="NCBI Taxonomy" id="183556"/>
    <lineage>
        <taxon>Bacteria</taxon>
        <taxon>Bacillati</taxon>
        <taxon>Actinomycetota</taxon>
        <taxon>Actinomycetes</taxon>
        <taxon>Mycobacteriales</taxon>
        <taxon>Nocardiaceae</taxon>
        <taxon>Rhodococcus</taxon>
    </lineage>
</organism>
<dbReference type="Proteomes" id="UP000198677">
    <property type="component" value="Unassembled WGS sequence"/>
</dbReference>
<sequence>MFTPRDAGADICIHNDRVKRTVTALALGATLLLAGCSSEDTSSAAEASAAPTTTCPGDASADDPTATVIAKSAALPSGVTVDGAVTKLNSGQTPSTVDLTVRVCASDLDGDALKDTASAIAVIAKPSLLGSMIGVLTVTEVGGDSVHTTNFQAENWDPAQPADSHRAAWTS</sequence>
<dbReference type="AlphaFoldDB" id="A0A1H7IAK5"/>
<accession>A0A1H7IAK5</accession>
<gene>
    <name evidence="1" type="ORF">SAMN05444583_102378</name>
</gene>
<reference evidence="2" key="1">
    <citation type="submission" date="2016-10" db="EMBL/GenBank/DDBJ databases">
        <authorList>
            <person name="Varghese N."/>
            <person name="Submissions S."/>
        </authorList>
    </citation>
    <scope>NUCLEOTIDE SEQUENCE [LARGE SCALE GENOMIC DNA]</scope>
    <source>
        <strain evidence="2">DSM 44675</strain>
    </source>
</reference>